<name>A0A9J6GJ19_HAELO</name>
<dbReference type="Gene3D" id="3.40.50.1820">
    <property type="entry name" value="alpha/beta hydrolase"/>
    <property type="match status" value="1"/>
</dbReference>
<dbReference type="OMA" id="DYAHASF"/>
<reference evidence="1 2" key="1">
    <citation type="journal article" date="2020" name="Cell">
        <title>Large-Scale Comparative Analyses of Tick Genomes Elucidate Their Genetic Diversity and Vector Capacities.</title>
        <authorList>
            <consortium name="Tick Genome and Microbiome Consortium (TIGMIC)"/>
            <person name="Jia N."/>
            <person name="Wang J."/>
            <person name="Shi W."/>
            <person name="Du L."/>
            <person name="Sun Y."/>
            <person name="Zhan W."/>
            <person name="Jiang J.F."/>
            <person name="Wang Q."/>
            <person name="Zhang B."/>
            <person name="Ji P."/>
            <person name="Bell-Sakyi L."/>
            <person name="Cui X.M."/>
            <person name="Yuan T.T."/>
            <person name="Jiang B.G."/>
            <person name="Yang W.F."/>
            <person name="Lam T.T."/>
            <person name="Chang Q.C."/>
            <person name="Ding S.J."/>
            <person name="Wang X.J."/>
            <person name="Zhu J.G."/>
            <person name="Ruan X.D."/>
            <person name="Zhao L."/>
            <person name="Wei J.T."/>
            <person name="Ye R.Z."/>
            <person name="Que T.C."/>
            <person name="Du C.H."/>
            <person name="Zhou Y.H."/>
            <person name="Cheng J.X."/>
            <person name="Dai P.F."/>
            <person name="Guo W.B."/>
            <person name="Han X.H."/>
            <person name="Huang E.J."/>
            <person name="Li L.F."/>
            <person name="Wei W."/>
            <person name="Gao Y.C."/>
            <person name="Liu J.Z."/>
            <person name="Shao H.Z."/>
            <person name="Wang X."/>
            <person name="Wang C.C."/>
            <person name="Yang T.C."/>
            <person name="Huo Q.B."/>
            <person name="Li W."/>
            <person name="Chen H.Y."/>
            <person name="Chen S.E."/>
            <person name="Zhou L.G."/>
            <person name="Ni X.B."/>
            <person name="Tian J.H."/>
            <person name="Sheng Y."/>
            <person name="Liu T."/>
            <person name="Pan Y.S."/>
            <person name="Xia L.Y."/>
            <person name="Li J."/>
            <person name="Zhao F."/>
            <person name="Cao W.C."/>
        </authorList>
    </citation>
    <scope>NUCLEOTIDE SEQUENCE [LARGE SCALE GENOMIC DNA]</scope>
    <source>
        <strain evidence="1">HaeL-2018</strain>
    </source>
</reference>
<evidence type="ECO:0000313" key="2">
    <source>
        <dbReference type="Proteomes" id="UP000821853"/>
    </source>
</evidence>
<dbReference type="VEuPathDB" id="VectorBase:HLOH_059793"/>
<dbReference type="InterPro" id="IPR029058">
    <property type="entry name" value="AB_hydrolase_fold"/>
</dbReference>
<dbReference type="AlphaFoldDB" id="A0A9J6GJ19"/>
<protein>
    <submittedName>
        <fullName evidence="1">Uncharacterized protein</fullName>
    </submittedName>
</protein>
<dbReference type="EMBL" id="JABSTR010000007">
    <property type="protein sequence ID" value="KAH9374897.1"/>
    <property type="molecule type" value="Genomic_DNA"/>
</dbReference>
<keyword evidence="2" id="KW-1185">Reference proteome</keyword>
<gene>
    <name evidence="1" type="ORF">HPB48_020947</name>
</gene>
<evidence type="ECO:0000313" key="1">
    <source>
        <dbReference type="EMBL" id="KAH9374897.1"/>
    </source>
</evidence>
<organism evidence="1 2">
    <name type="scientific">Haemaphysalis longicornis</name>
    <name type="common">Bush tick</name>
    <dbReference type="NCBI Taxonomy" id="44386"/>
    <lineage>
        <taxon>Eukaryota</taxon>
        <taxon>Metazoa</taxon>
        <taxon>Ecdysozoa</taxon>
        <taxon>Arthropoda</taxon>
        <taxon>Chelicerata</taxon>
        <taxon>Arachnida</taxon>
        <taxon>Acari</taxon>
        <taxon>Parasitiformes</taxon>
        <taxon>Ixodida</taxon>
        <taxon>Ixodoidea</taxon>
        <taxon>Ixodidae</taxon>
        <taxon>Haemaphysalinae</taxon>
        <taxon>Haemaphysalis</taxon>
    </lineage>
</organism>
<accession>A0A9J6GJ19</accession>
<proteinExistence type="predicted"/>
<dbReference type="SUPFAM" id="SSF53474">
    <property type="entry name" value="alpha/beta-Hydrolases"/>
    <property type="match status" value="1"/>
</dbReference>
<sequence length="101" mass="11698">MTLLFFSSQRSVPEYEISNVKTDLGIFWSEGDEFIPPDDVRELLSTLNQHVTKSHFIDDPFYTHIHFLISTTNGLYLYKELLAFMNRYDDKRNSVEACGGA</sequence>
<dbReference type="Proteomes" id="UP000821853">
    <property type="component" value="Chromosome 5"/>
</dbReference>
<comment type="caution">
    <text evidence="1">The sequence shown here is derived from an EMBL/GenBank/DDBJ whole genome shotgun (WGS) entry which is preliminary data.</text>
</comment>
<dbReference type="OrthoDB" id="6508521at2759"/>